<dbReference type="InterPro" id="IPR050199">
    <property type="entry name" value="IgHV"/>
</dbReference>
<organism evidence="5 6">
    <name type="scientific">Nyctibius bracteatus</name>
    <name type="common">Rufous potoo</name>
    <dbReference type="NCBI Taxonomy" id="48426"/>
    <lineage>
        <taxon>Eukaryota</taxon>
        <taxon>Metazoa</taxon>
        <taxon>Chordata</taxon>
        <taxon>Craniata</taxon>
        <taxon>Vertebrata</taxon>
        <taxon>Euteleostomi</taxon>
        <taxon>Archelosauria</taxon>
        <taxon>Archosauria</taxon>
        <taxon>Dinosauria</taxon>
        <taxon>Saurischia</taxon>
        <taxon>Theropoda</taxon>
        <taxon>Coelurosauria</taxon>
        <taxon>Aves</taxon>
        <taxon>Neognathae</taxon>
        <taxon>Neoaves</taxon>
        <taxon>Strisores</taxon>
        <taxon>Caprimulgiformes</taxon>
        <taxon>Nyctibiidae</taxon>
        <taxon>Nyctibius</taxon>
    </lineage>
</organism>
<evidence type="ECO:0000256" key="2">
    <source>
        <dbReference type="ARBA" id="ARBA00023130"/>
    </source>
</evidence>
<keyword evidence="2" id="KW-1064">Adaptive immunity</keyword>
<evidence type="ECO:0000256" key="1">
    <source>
        <dbReference type="ARBA" id="ARBA00022859"/>
    </source>
</evidence>
<dbReference type="GO" id="GO:0019814">
    <property type="term" value="C:immunoglobulin complex"/>
    <property type="evidence" value="ECO:0007669"/>
    <property type="project" value="UniProtKB-KW"/>
</dbReference>
<dbReference type="SUPFAM" id="SSF48726">
    <property type="entry name" value="Immunoglobulin"/>
    <property type="match status" value="1"/>
</dbReference>
<dbReference type="PANTHER" id="PTHR23266">
    <property type="entry name" value="IMMUNOGLOBULIN HEAVY CHAIN"/>
    <property type="match status" value="1"/>
</dbReference>
<dbReference type="GO" id="GO:0002250">
    <property type="term" value="P:adaptive immune response"/>
    <property type="evidence" value="ECO:0007669"/>
    <property type="project" value="UniProtKB-KW"/>
</dbReference>
<feature type="non-terminal residue" evidence="5">
    <location>
        <position position="85"/>
    </location>
</feature>
<feature type="non-terminal residue" evidence="5">
    <location>
        <position position="1"/>
    </location>
</feature>
<dbReference type="EMBL" id="VWZB01008536">
    <property type="protein sequence ID" value="NXF42289.1"/>
    <property type="molecule type" value="Genomic_DNA"/>
</dbReference>
<proteinExistence type="predicted"/>
<protein>
    <submittedName>
        <fullName evidence="5">HVD34 protein</fullName>
    </submittedName>
</protein>
<dbReference type="Proteomes" id="UP000538472">
    <property type="component" value="Unassembled WGS sequence"/>
</dbReference>
<gene>
    <name evidence="5" type="ORF">NYCBRA_R14716</name>
</gene>
<dbReference type="PROSITE" id="PS50835">
    <property type="entry name" value="IG_LIKE"/>
    <property type="match status" value="1"/>
</dbReference>
<dbReference type="InterPro" id="IPR036179">
    <property type="entry name" value="Ig-like_dom_sf"/>
</dbReference>
<keyword evidence="6" id="KW-1185">Reference proteome</keyword>
<comment type="caution">
    <text evidence="5">The sequence shown here is derived from an EMBL/GenBank/DDBJ whole genome shotgun (WGS) entry which is preliminary data.</text>
</comment>
<keyword evidence="1" id="KW-0391">Immunity</keyword>
<sequence length="85" mass="9515">SQSFTLTCHISAVPVSDSSYTWDWIHQTPGIVLQHMVLQYPFMELQHIASSFETQVTSSADPFRNQLSLEVLSPSAADMATYFCS</sequence>
<evidence type="ECO:0000259" key="4">
    <source>
        <dbReference type="PROSITE" id="PS50835"/>
    </source>
</evidence>
<dbReference type="InterPro" id="IPR013106">
    <property type="entry name" value="Ig_V-set"/>
</dbReference>
<dbReference type="InterPro" id="IPR007110">
    <property type="entry name" value="Ig-like_dom"/>
</dbReference>
<dbReference type="GO" id="GO:0005576">
    <property type="term" value="C:extracellular region"/>
    <property type="evidence" value="ECO:0007669"/>
    <property type="project" value="UniProtKB-ARBA"/>
</dbReference>
<evidence type="ECO:0000313" key="6">
    <source>
        <dbReference type="Proteomes" id="UP000538472"/>
    </source>
</evidence>
<keyword evidence="3" id="KW-1280">Immunoglobulin</keyword>
<dbReference type="Pfam" id="PF07686">
    <property type="entry name" value="V-set"/>
    <property type="match status" value="1"/>
</dbReference>
<dbReference type="InterPro" id="IPR013783">
    <property type="entry name" value="Ig-like_fold"/>
</dbReference>
<evidence type="ECO:0000256" key="3">
    <source>
        <dbReference type="ARBA" id="ARBA00043265"/>
    </source>
</evidence>
<feature type="domain" description="Ig-like" evidence="4">
    <location>
        <begin position="1"/>
        <end position="85"/>
    </location>
</feature>
<dbReference type="Gene3D" id="2.60.40.10">
    <property type="entry name" value="Immunoglobulins"/>
    <property type="match status" value="1"/>
</dbReference>
<accession>A0A7K8TJ80</accession>
<dbReference type="AlphaFoldDB" id="A0A7K8TJ80"/>
<reference evidence="5 6" key="1">
    <citation type="submission" date="2019-09" db="EMBL/GenBank/DDBJ databases">
        <title>Bird 10,000 Genomes (B10K) Project - Family phase.</title>
        <authorList>
            <person name="Zhang G."/>
        </authorList>
    </citation>
    <scope>NUCLEOTIDE SEQUENCE [LARGE SCALE GENOMIC DNA]</scope>
    <source>
        <strain evidence="5">B10K-CU-031-10</strain>
        <tissue evidence="5">Muscle</tissue>
    </source>
</reference>
<name>A0A7K8TJ80_9AVES</name>
<evidence type="ECO:0000313" key="5">
    <source>
        <dbReference type="EMBL" id="NXF42289.1"/>
    </source>
</evidence>